<name>A0AAD3D4F6_9STRA</name>
<evidence type="ECO:0008006" key="3">
    <source>
        <dbReference type="Google" id="ProtNLM"/>
    </source>
</evidence>
<reference evidence="1 2" key="1">
    <citation type="journal article" date="2021" name="Sci. Rep.">
        <title>The genome of the diatom Chaetoceros tenuissimus carries an ancient integrated fragment of an extant virus.</title>
        <authorList>
            <person name="Hongo Y."/>
            <person name="Kimura K."/>
            <person name="Takaki Y."/>
            <person name="Yoshida Y."/>
            <person name="Baba S."/>
            <person name="Kobayashi G."/>
            <person name="Nagasaki K."/>
            <person name="Hano T."/>
            <person name="Tomaru Y."/>
        </authorList>
    </citation>
    <scope>NUCLEOTIDE SEQUENCE [LARGE SCALE GENOMIC DNA]</scope>
    <source>
        <strain evidence="1 2">NIES-3715</strain>
    </source>
</reference>
<protein>
    <recommendedName>
        <fullName evidence="3">Sulfotransferase domain-containing protein</fullName>
    </recommendedName>
</protein>
<dbReference type="AlphaFoldDB" id="A0AAD3D4F6"/>
<dbReference type="Proteomes" id="UP001054902">
    <property type="component" value="Unassembled WGS sequence"/>
</dbReference>
<evidence type="ECO:0000313" key="1">
    <source>
        <dbReference type="EMBL" id="GFH57598.1"/>
    </source>
</evidence>
<keyword evidence="2" id="KW-1185">Reference proteome</keyword>
<organism evidence="1 2">
    <name type="scientific">Chaetoceros tenuissimus</name>
    <dbReference type="NCBI Taxonomy" id="426638"/>
    <lineage>
        <taxon>Eukaryota</taxon>
        <taxon>Sar</taxon>
        <taxon>Stramenopiles</taxon>
        <taxon>Ochrophyta</taxon>
        <taxon>Bacillariophyta</taxon>
        <taxon>Coscinodiscophyceae</taxon>
        <taxon>Chaetocerotophycidae</taxon>
        <taxon>Chaetocerotales</taxon>
        <taxon>Chaetocerotaceae</taxon>
        <taxon>Chaetoceros</taxon>
    </lineage>
</organism>
<dbReference type="EMBL" id="BLLK01000058">
    <property type="protein sequence ID" value="GFH57598.1"/>
    <property type="molecule type" value="Genomic_DNA"/>
</dbReference>
<sequence>MFNKRKTIASIVLGSVLFLNVNMHIAERNRILQDHRQLTKALEGGGCTITPVSEYVTPSEDTPRTLLTSYPGSGKRFTWLVISALTNYDVADDWNFSGKLYENVLTLKTSWPHADSVWSWDNQMDQTILLLRNPRWAIPSYHAMRYELDFSDDWASSLVRIPYIYTGRPSVELWEAWRDENFETELDAYIDHIDYWMDGGKNTVTGEIDSECADNKIDCRPKTVLDFDTFYKENPDTEFYKLSQILDGAYTNETSVELLATQARVCALDKVYDTSELRHNNFRNGEGKPLAPEFRFTSAQLQLMEDKLVETRNKYVMRMTAQGQLESELVLILNRYIASVTMQKNHEAAIEAEEATA</sequence>
<evidence type="ECO:0000313" key="2">
    <source>
        <dbReference type="Proteomes" id="UP001054902"/>
    </source>
</evidence>
<comment type="caution">
    <text evidence="1">The sequence shown here is derived from an EMBL/GenBank/DDBJ whole genome shotgun (WGS) entry which is preliminary data.</text>
</comment>
<accession>A0AAD3D4F6</accession>
<gene>
    <name evidence="1" type="ORF">CTEN210_14074</name>
</gene>
<proteinExistence type="predicted"/>